<dbReference type="PROSITE" id="PS51462">
    <property type="entry name" value="NUDIX"/>
    <property type="match status" value="1"/>
</dbReference>
<keyword evidence="6" id="KW-1185">Reference proteome</keyword>
<sequence>MIRRYGEPLRQGQRYRRRPGVYAILLDGGDLLATHQAEPVPEYQLPGGGIDPGEHPVAALHREVFEETGWRIAIDRRLGAFRRFTYMPEYDLWAEKLCSVYLARPVRRLGPPSEAGHQAVWMPVEAGLELLGNPGDRAMLARALGVPGRGRQSGPR</sequence>
<dbReference type="CDD" id="cd04684">
    <property type="entry name" value="NUDIX_Hydrolase"/>
    <property type="match status" value="1"/>
</dbReference>
<feature type="domain" description="Nudix hydrolase" evidence="4">
    <location>
        <begin position="16"/>
        <end position="145"/>
    </location>
</feature>
<dbReference type="InterPro" id="IPR015797">
    <property type="entry name" value="NUDIX_hydrolase-like_dom_sf"/>
</dbReference>
<dbReference type="Proteomes" id="UP000474758">
    <property type="component" value="Unassembled WGS sequence"/>
</dbReference>
<dbReference type="InterPro" id="IPR020084">
    <property type="entry name" value="NUDIX_hydrolase_CS"/>
</dbReference>
<dbReference type="InterPro" id="IPR000086">
    <property type="entry name" value="NUDIX_hydrolase_dom"/>
</dbReference>
<dbReference type="SUPFAM" id="SSF55811">
    <property type="entry name" value="Nudix"/>
    <property type="match status" value="1"/>
</dbReference>
<name>A0A6M1U4M8_9RHOB</name>
<dbReference type="PRINTS" id="PR00502">
    <property type="entry name" value="NUDIXFAMILY"/>
</dbReference>
<comment type="cofactor">
    <cofactor evidence="1">
        <name>Mg(2+)</name>
        <dbReference type="ChEBI" id="CHEBI:18420"/>
    </cofactor>
</comment>
<keyword evidence="2 3" id="KW-0378">Hydrolase</keyword>
<accession>A0A6M1U4M8</accession>
<gene>
    <name evidence="5" type="ORF">G5V65_09725</name>
</gene>
<dbReference type="AlphaFoldDB" id="A0A6M1U4M8"/>
<proteinExistence type="inferred from homology"/>
<dbReference type="GO" id="GO:0016787">
    <property type="term" value="F:hydrolase activity"/>
    <property type="evidence" value="ECO:0007669"/>
    <property type="project" value="UniProtKB-KW"/>
</dbReference>
<comment type="caution">
    <text evidence="5">The sequence shown here is derived from an EMBL/GenBank/DDBJ whole genome shotgun (WGS) entry which is preliminary data.</text>
</comment>
<evidence type="ECO:0000256" key="1">
    <source>
        <dbReference type="ARBA" id="ARBA00001946"/>
    </source>
</evidence>
<protein>
    <submittedName>
        <fullName evidence="5">NUDIX hydrolase</fullName>
    </submittedName>
</protein>
<dbReference type="RefSeq" id="WP_165049438.1">
    <property type="nucleotide sequence ID" value="NZ_JAALFE010000008.1"/>
</dbReference>
<dbReference type="InterPro" id="IPR020476">
    <property type="entry name" value="Nudix_hydrolase"/>
</dbReference>
<dbReference type="PANTHER" id="PTHR43046:SF14">
    <property type="entry name" value="MUTT_NUDIX FAMILY PROTEIN"/>
    <property type="match status" value="1"/>
</dbReference>
<evidence type="ECO:0000313" key="5">
    <source>
        <dbReference type="EMBL" id="NGQ91175.1"/>
    </source>
</evidence>
<organism evidence="5 6">
    <name type="scientific">Paragemmobacter kunshanensis</name>
    <dbReference type="NCBI Taxonomy" id="2583234"/>
    <lineage>
        <taxon>Bacteria</taxon>
        <taxon>Pseudomonadati</taxon>
        <taxon>Pseudomonadota</taxon>
        <taxon>Alphaproteobacteria</taxon>
        <taxon>Rhodobacterales</taxon>
        <taxon>Paracoccaceae</taxon>
        <taxon>Paragemmobacter</taxon>
    </lineage>
</organism>
<dbReference type="Pfam" id="PF00293">
    <property type="entry name" value="NUDIX"/>
    <property type="match status" value="1"/>
</dbReference>
<reference evidence="5 6" key="1">
    <citation type="submission" date="2020-02" db="EMBL/GenBank/DDBJ databases">
        <title>Rhodobacter translucens sp. nov., a novel bacterium isolated from activated sludge.</title>
        <authorList>
            <person name="Liu J."/>
        </authorList>
    </citation>
    <scope>NUCLEOTIDE SEQUENCE [LARGE SCALE GENOMIC DNA]</scope>
    <source>
        <strain evidence="5 6">HX-7-19</strain>
    </source>
</reference>
<evidence type="ECO:0000256" key="3">
    <source>
        <dbReference type="RuleBase" id="RU003476"/>
    </source>
</evidence>
<dbReference type="PROSITE" id="PS00893">
    <property type="entry name" value="NUDIX_BOX"/>
    <property type="match status" value="1"/>
</dbReference>
<evidence type="ECO:0000256" key="2">
    <source>
        <dbReference type="ARBA" id="ARBA00022801"/>
    </source>
</evidence>
<evidence type="ECO:0000313" key="6">
    <source>
        <dbReference type="Proteomes" id="UP000474758"/>
    </source>
</evidence>
<comment type="similarity">
    <text evidence="3">Belongs to the Nudix hydrolase family.</text>
</comment>
<dbReference type="PANTHER" id="PTHR43046">
    <property type="entry name" value="GDP-MANNOSE MANNOSYL HYDROLASE"/>
    <property type="match status" value="1"/>
</dbReference>
<dbReference type="Gene3D" id="3.90.79.10">
    <property type="entry name" value="Nucleoside Triphosphate Pyrophosphohydrolase"/>
    <property type="match status" value="1"/>
</dbReference>
<dbReference type="EMBL" id="JAALFE010000008">
    <property type="protein sequence ID" value="NGQ91175.1"/>
    <property type="molecule type" value="Genomic_DNA"/>
</dbReference>
<evidence type="ECO:0000259" key="4">
    <source>
        <dbReference type="PROSITE" id="PS51462"/>
    </source>
</evidence>